<feature type="coiled-coil region" evidence="1">
    <location>
        <begin position="82"/>
        <end position="134"/>
    </location>
</feature>
<reference evidence="3" key="1">
    <citation type="submission" date="2017-01" db="EMBL/GenBank/DDBJ databases">
        <authorList>
            <person name="Wang Y."/>
            <person name="White M."/>
            <person name="Kvist S."/>
            <person name="Moncalvo J.-M."/>
        </authorList>
    </citation>
    <scope>NUCLEOTIDE SEQUENCE [LARGE SCALE GENOMIC DNA]</scope>
    <source>
        <strain evidence="3">COL-18-3</strain>
    </source>
</reference>
<sequence>MTPSSSAHDFIVDANESNKRIEHSIGRHFNDSELDAIFTVYLKKMLGEIKEYSQRQLESERMLRYLLGEQEEGGGEMLTGYAEGIDKEIEELCLEISVAENNLTDENNKYNQIAEQLVASNNNLTRKQEEYKALGYYDQDVVSASQERCQIVLQENNERDVVISETEASIEKLEKEISDIQDKVKETEAILFQLRDYNEKQKSHLQSNESSKMIETKINEHYEKLLLKNQWLKSCGIAKDLRTSGKREMLITLSKVNSGTRQYNRLYFYWGIF</sequence>
<keyword evidence="1" id="KW-0175">Coiled coil</keyword>
<name>A0A1R1PU43_ZANCU</name>
<keyword evidence="3" id="KW-1185">Reference proteome</keyword>
<proteinExistence type="predicted"/>
<dbReference type="EMBL" id="LSSK01000190">
    <property type="protein sequence ID" value="OMH84467.1"/>
    <property type="molecule type" value="Genomic_DNA"/>
</dbReference>
<dbReference type="AlphaFoldDB" id="A0A1R1PU43"/>
<dbReference type="Proteomes" id="UP000188320">
    <property type="component" value="Unassembled WGS sequence"/>
</dbReference>
<evidence type="ECO:0000256" key="1">
    <source>
        <dbReference type="SAM" id="Coils"/>
    </source>
</evidence>
<comment type="caution">
    <text evidence="2">The sequence shown here is derived from an EMBL/GenBank/DDBJ whole genome shotgun (WGS) entry which is preliminary data.</text>
</comment>
<organism evidence="2 3">
    <name type="scientific">Zancudomyces culisetae</name>
    <name type="common">Gut fungus</name>
    <name type="synonym">Smittium culisetae</name>
    <dbReference type="NCBI Taxonomy" id="1213189"/>
    <lineage>
        <taxon>Eukaryota</taxon>
        <taxon>Fungi</taxon>
        <taxon>Fungi incertae sedis</taxon>
        <taxon>Zoopagomycota</taxon>
        <taxon>Kickxellomycotina</taxon>
        <taxon>Harpellomycetes</taxon>
        <taxon>Harpellales</taxon>
        <taxon>Legeriomycetaceae</taxon>
        <taxon>Zancudomyces</taxon>
    </lineage>
</organism>
<protein>
    <submittedName>
        <fullName evidence="2">Uncharacterized protein</fullName>
    </submittedName>
</protein>
<accession>A0A1R1PU43</accession>
<gene>
    <name evidence="2" type="ORF">AX774_g1987</name>
</gene>
<evidence type="ECO:0000313" key="2">
    <source>
        <dbReference type="EMBL" id="OMH84467.1"/>
    </source>
</evidence>
<feature type="coiled-coil region" evidence="1">
    <location>
        <begin position="163"/>
        <end position="190"/>
    </location>
</feature>
<evidence type="ECO:0000313" key="3">
    <source>
        <dbReference type="Proteomes" id="UP000188320"/>
    </source>
</evidence>